<reference evidence="3 4" key="1">
    <citation type="submission" date="2009-08" db="EMBL/GenBank/DDBJ databases">
        <title>The Genome Sequence of Spizellomyces punctatus strain DAOM BR117.</title>
        <authorList>
            <consortium name="The Broad Institute Genome Sequencing Platform"/>
            <person name="Russ C."/>
            <person name="Cuomo C."/>
            <person name="Shea T."/>
            <person name="Young S.K."/>
            <person name="Zeng Q."/>
            <person name="Koehrsen M."/>
            <person name="Haas B."/>
            <person name="Borodovsky M."/>
            <person name="Guigo R."/>
            <person name="Alvarado L."/>
            <person name="Berlin A."/>
            <person name="Bochicchio J."/>
            <person name="Borenstein D."/>
            <person name="Chapman S."/>
            <person name="Chen Z."/>
            <person name="Engels R."/>
            <person name="Freedman E."/>
            <person name="Gellesch M."/>
            <person name="Goldberg J."/>
            <person name="Griggs A."/>
            <person name="Gujja S."/>
            <person name="Heiman D."/>
            <person name="Hepburn T."/>
            <person name="Howarth C."/>
            <person name="Jen D."/>
            <person name="Larson L."/>
            <person name="Lewis B."/>
            <person name="Mehta T."/>
            <person name="Park D."/>
            <person name="Pearson M."/>
            <person name="Roberts A."/>
            <person name="Saif S."/>
            <person name="Shenoy N."/>
            <person name="Sisk P."/>
            <person name="Stolte C."/>
            <person name="Sykes S."/>
            <person name="Thomson T."/>
            <person name="Walk T."/>
            <person name="White J."/>
            <person name="Yandava C."/>
            <person name="Burger G."/>
            <person name="Gray M.W."/>
            <person name="Holland P.W.H."/>
            <person name="King N."/>
            <person name="Lang F.B.F."/>
            <person name="Roger A.J."/>
            <person name="Ruiz-Trillo I."/>
            <person name="Lander E."/>
            <person name="Nusbaum C."/>
        </authorList>
    </citation>
    <scope>NUCLEOTIDE SEQUENCE [LARGE SCALE GENOMIC DNA]</scope>
    <source>
        <strain evidence="3 4">DAOM BR117</strain>
    </source>
</reference>
<dbReference type="OMA" id="IVMHKPD"/>
<organism evidence="3 4">
    <name type="scientific">Spizellomyces punctatus (strain DAOM BR117)</name>
    <dbReference type="NCBI Taxonomy" id="645134"/>
    <lineage>
        <taxon>Eukaryota</taxon>
        <taxon>Fungi</taxon>
        <taxon>Fungi incertae sedis</taxon>
        <taxon>Chytridiomycota</taxon>
        <taxon>Chytridiomycota incertae sedis</taxon>
        <taxon>Chytridiomycetes</taxon>
        <taxon>Spizellomycetales</taxon>
        <taxon>Spizellomycetaceae</taxon>
        <taxon>Spizellomyces</taxon>
    </lineage>
</organism>
<evidence type="ECO:0000313" key="4">
    <source>
        <dbReference type="Proteomes" id="UP000053201"/>
    </source>
</evidence>
<dbReference type="EMBL" id="KQ257458">
    <property type="protein sequence ID" value="KNC99135.1"/>
    <property type="molecule type" value="Genomic_DNA"/>
</dbReference>
<sequence length="433" mass="49390">MDSFQGFPLLLAIFYSEFHPTQGPKVTFEVPENFVTSASASSTSHGASTAISLQSAQTSNSSPSLPPATLMSQPSAPEPILDFDSISEYIIPKPELCNRLVTISTPYYKLMGYPVSIKDQKYERNALLFNLCFVFEKDANTISYEQVVRKMARVLKSLEVESEFLSNANTKGAILNIMEQLLEDLNSYSECQIPINDANMINIKLFPKYPDPPPVHDYQVPVLIVDLEKVMDKYWDMTMRRIVPHINGVHFVRKIAEIADVDVTLVRIAIQHLLYYGCVKLVDIFQFGNVYAIRPSISYLLRSPESQAECVQFVAQPESSPPAFALLFSLYCALKPGLSIREWTEENHMWALNIDVRRFILYGVIKGFVYRVHKYPVWLARPGEHLGDSPNRQLKRYLDGRRHYDELCTILGCNARELDEILKTEPSVKFIWK</sequence>
<dbReference type="InterPro" id="IPR009348">
    <property type="entry name" value="NPR2-like"/>
</dbReference>
<dbReference type="GO" id="GO:1904262">
    <property type="term" value="P:negative regulation of TORC1 signaling"/>
    <property type="evidence" value="ECO:0007669"/>
    <property type="project" value="EnsemblFungi"/>
</dbReference>
<dbReference type="Proteomes" id="UP000053201">
    <property type="component" value="Unassembled WGS sequence"/>
</dbReference>
<evidence type="ECO:0000256" key="2">
    <source>
        <dbReference type="SAM" id="MobiDB-lite"/>
    </source>
</evidence>
<evidence type="ECO:0008006" key="5">
    <source>
        <dbReference type="Google" id="ProtNLM"/>
    </source>
</evidence>
<comment type="similarity">
    <text evidence="1">Belongs to the NPR2 family.</text>
</comment>
<dbReference type="VEuPathDB" id="FungiDB:SPPG_05394"/>
<dbReference type="PANTHER" id="PTHR12991">
    <property type="entry name" value="NITROGEN PERMEASE REGULATOR 2/TUMOR SUPPRESSOR CANDIDATE 4"/>
    <property type="match status" value="1"/>
</dbReference>
<dbReference type="RefSeq" id="XP_016607175.1">
    <property type="nucleotide sequence ID" value="XM_016753608.1"/>
</dbReference>
<gene>
    <name evidence="3" type="ORF">SPPG_05394</name>
</gene>
<evidence type="ECO:0000313" key="3">
    <source>
        <dbReference type="EMBL" id="KNC99135.1"/>
    </source>
</evidence>
<dbReference type="GO" id="GO:1990130">
    <property type="term" value="C:GATOR1 complex"/>
    <property type="evidence" value="ECO:0007669"/>
    <property type="project" value="EnsemblFungi"/>
</dbReference>
<dbReference type="FunCoup" id="A0A0L0HC77">
    <property type="interactions" value="156"/>
</dbReference>
<evidence type="ECO:0000256" key="1">
    <source>
        <dbReference type="ARBA" id="ARBA00008433"/>
    </source>
</evidence>
<feature type="compositionally biased region" description="Polar residues" evidence="2">
    <location>
        <begin position="53"/>
        <end position="63"/>
    </location>
</feature>
<dbReference type="eggNOG" id="KOG3789">
    <property type="taxonomic scope" value="Eukaryota"/>
</dbReference>
<keyword evidence="4" id="KW-1185">Reference proteome</keyword>
<dbReference type="AlphaFoldDB" id="A0A0L0HC77"/>
<dbReference type="GO" id="GO:0005096">
    <property type="term" value="F:GTPase activator activity"/>
    <property type="evidence" value="ECO:0007669"/>
    <property type="project" value="EnsemblFungi"/>
</dbReference>
<dbReference type="PANTHER" id="PTHR12991:SF10">
    <property type="entry name" value="GATOR COMPLEX PROTEIN NPRL2"/>
    <property type="match status" value="1"/>
</dbReference>
<dbReference type="InParanoid" id="A0A0L0HC77"/>
<dbReference type="GO" id="GO:0005774">
    <property type="term" value="C:vacuolar membrane"/>
    <property type="evidence" value="ECO:0007669"/>
    <property type="project" value="TreeGrafter"/>
</dbReference>
<feature type="region of interest" description="Disordered" evidence="2">
    <location>
        <begin position="51"/>
        <end position="74"/>
    </location>
</feature>
<dbReference type="GeneID" id="27688770"/>
<dbReference type="OrthoDB" id="338854at2759"/>
<dbReference type="Pfam" id="PF06218">
    <property type="entry name" value="NPR2"/>
    <property type="match status" value="2"/>
</dbReference>
<dbReference type="GO" id="GO:0010508">
    <property type="term" value="P:positive regulation of autophagy"/>
    <property type="evidence" value="ECO:0007669"/>
    <property type="project" value="TreeGrafter"/>
</dbReference>
<dbReference type="STRING" id="645134.A0A0L0HC77"/>
<protein>
    <recommendedName>
        <fullName evidence="5">Nitrogen permease regulator 2</fullName>
    </recommendedName>
</protein>
<accession>A0A0L0HC77</accession>
<name>A0A0L0HC77_SPIPD</name>
<proteinExistence type="inferred from homology"/>